<dbReference type="RefSeq" id="WP_272446959.1">
    <property type="nucleotide sequence ID" value="NZ_JAMQKC010000015.1"/>
</dbReference>
<dbReference type="InterPro" id="IPR040983">
    <property type="entry name" value="Bact_RF_family5"/>
</dbReference>
<evidence type="ECO:0000313" key="1">
    <source>
        <dbReference type="EMBL" id="MDC3417898.1"/>
    </source>
</evidence>
<sequence>MNLDRILKDLQRVNLDKPHSVFSMYLNTDSTDPGHRGEWKLQLKNGLNSFENYLEQSGNLVEYKHFQHVREKVENYVEANQLFFKKSVVLIASSDDTVWFAETFQMNVDSEFFWQENAVTDQLYQLKSRFPRTGIILLQHAKTRVIDAEVGEVNDTVELAVDGETEKWIPTNQMEDTSFRLANTQVKLNPNRTFKSLAPMVDRLAKDKGWEEIVIAGNKEEAELLEHYMNKSVNKIMNQNILDKKPQKIVEEII</sequence>
<evidence type="ECO:0000313" key="2">
    <source>
        <dbReference type="Proteomes" id="UP001145069"/>
    </source>
</evidence>
<organism evidence="1 2">
    <name type="scientific">Aquibacillus salsiterrae</name>
    <dbReference type="NCBI Taxonomy" id="2950439"/>
    <lineage>
        <taxon>Bacteria</taxon>
        <taxon>Bacillati</taxon>
        <taxon>Bacillota</taxon>
        <taxon>Bacilli</taxon>
        <taxon>Bacillales</taxon>
        <taxon>Bacillaceae</taxon>
        <taxon>Aquibacillus</taxon>
    </lineage>
</organism>
<accession>A0A9X3WF76</accession>
<protein>
    <submittedName>
        <fullName evidence="1">VLRF1 family aeRF1-type release factor</fullName>
    </submittedName>
</protein>
<keyword evidence="2" id="KW-1185">Reference proteome</keyword>
<dbReference type="Pfam" id="PF18846">
    <property type="entry name" value="baeRF_family5"/>
    <property type="match status" value="1"/>
</dbReference>
<dbReference type="AlphaFoldDB" id="A0A9X3WF76"/>
<dbReference type="Proteomes" id="UP001145069">
    <property type="component" value="Unassembled WGS sequence"/>
</dbReference>
<name>A0A9X3WF76_9BACI</name>
<gene>
    <name evidence="1" type="ORF">NC799_13435</name>
</gene>
<proteinExistence type="predicted"/>
<comment type="caution">
    <text evidence="1">The sequence shown here is derived from an EMBL/GenBank/DDBJ whole genome shotgun (WGS) entry which is preliminary data.</text>
</comment>
<dbReference type="EMBL" id="JAMQKC010000015">
    <property type="protein sequence ID" value="MDC3417898.1"/>
    <property type="molecule type" value="Genomic_DNA"/>
</dbReference>
<reference evidence="1" key="1">
    <citation type="submission" date="2022-06" db="EMBL/GenBank/DDBJ databases">
        <title>Aquibacillus sp. a new bacterium isolated from soil saline samples.</title>
        <authorList>
            <person name="Galisteo C."/>
            <person name="De La Haba R."/>
            <person name="Sanchez-Porro C."/>
            <person name="Ventosa A."/>
        </authorList>
    </citation>
    <scope>NUCLEOTIDE SEQUENCE</scope>
    <source>
        <strain evidence="1">3ASR75-54</strain>
    </source>
</reference>